<feature type="domain" description="Transposase putative helix-turn-helix" evidence="10">
    <location>
        <begin position="1"/>
        <end position="41"/>
    </location>
</feature>
<dbReference type="InterPro" id="IPR010095">
    <property type="entry name" value="Cas12f1-like_TNB"/>
</dbReference>
<evidence type="ECO:0000256" key="7">
    <source>
        <dbReference type="SAM" id="MobiDB-lite"/>
    </source>
</evidence>
<dbReference type="InterPro" id="IPR001959">
    <property type="entry name" value="Transposase"/>
</dbReference>
<evidence type="ECO:0000259" key="8">
    <source>
        <dbReference type="Pfam" id="PF01385"/>
    </source>
</evidence>
<evidence type="ECO:0000256" key="2">
    <source>
        <dbReference type="ARBA" id="ARBA00022578"/>
    </source>
</evidence>
<name>A0A1H3DFV4_9PSEU</name>
<feature type="region of interest" description="Disordered" evidence="7">
    <location>
        <begin position="218"/>
        <end position="238"/>
    </location>
</feature>
<feature type="domain" description="Cas12f1-like TNB" evidence="9">
    <location>
        <begin position="304"/>
        <end position="370"/>
    </location>
</feature>
<evidence type="ECO:0000256" key="3">
    <source>
        <dbReference type="ARBA" id="ARBA00022723"/>
    </source>
</evidence>
<evidence type="ECO:0000256" key="4">
    <source>
        <dbReference type="ARBA" id="ARBA00022833"/>
    </source>
</evidence>
<accession>A0A1H3DFV4</accession>
<keyword evidence="6" id="KW-0233">DNA recombination</keyword>
<dbReference type="Pfam" id="PF01385">
    <property type="entry name" value="OrfB_IS605"/>
    <property type="match status" value="1"/>
</dbReference>
<comment type="similarity">
    <text evidence="1">In the C-terminal section; belongs to the transposase 35 family.</text>
</comment>
<evidence type="ECO:0000256" key="6">
    <source>
        <dbReference type="ARBA" id="ARBA00023172"/>
    </source>
</evidence>
<keyword evidence="4" id="KW-0862">Zinc</keyword>
<dbReference type="GO" id="GO:0003677">
    <property type="term" value="F:DNA binding"/>
    <property type="evidence" value="ECO:0007669"/>
    <property type="project" value="UniProtKB-KW"/>
</dbReference>
<dbReference type="STRING" id="418495.SAMN05216215_101393"/>
<dbReference type="GO" id="GO:0032196">
    <property type="term" value="P:transposition"/>
    <property type="evidence" value="ECO:0007669"/>
    <property type="project" value="UniProtKB-KW"/>
</dbReference>
<feature type="compositionally biased region" description="Basic residues" evidence="7">
    <location>
        <begin position="226"/>
        <end position="238"/>
    </location>
</feature>
<dbReference type="EMBL" id="FNOK01000013">
    <property type="protein sequence ID" value="SDX65276.1"/>
    <property type="molecule type" value="Genomic_DNA"/>
</dbReference>
<gene>
    <name evidence="11" type="ORF">SAMN05216215_101393</name>
</gene>
<keyword evidence="2" id="KW-0815">Transposition</keyword>
<dbReference type="GO" id="GO:0006310">
    <property type="term" value="P:DNA recombination"/>
    <property type="evidence" value="ECO:0007669"/>
    <property type="project" value="UniProtKB-KW"/>
</dbReference>
<dbReference type="OrthoDB" id="6230307at2"/>
<dbReference type="GO" id="GO:0046872">
    <property type="term" value="F:metal ion binding"/>
    <property type="evidence" value="ECO:0007669"/>
    <property type="project" value="UniProtKB-KW"/>
</dbReference>
<dbReference type="RefSeq" id="WP_093266220.1">
    <property type="nucleotide sequence ID" value="NZ_FNOK01000013.1"/>
</dbReference>
<keyword evidence="3" id="KW-0479">Metal-binding</keyword>
<organism evidence="11 12">
    <name type="scientific">Saccharopolyspora shandongensis</name>
    <dbReference type="NCBI Taxonomy" id="418495"/>
    <lineage>
        <taxon>Bacteria</taxon>
        <taxon>Bacillati</taxon>
        <taxon>Actinomycetota</taxon>
        <taxon>Actinomycetes</taxon>
        <taxon>Pseudonocardiales</taxon>
        <taxon>Pseudonocardiaceae</taxon>
        <taxon>Saccharopolyspora</taxon>
    </lineage>
</organism>
<dbReference type="NCBIfam" id="NF040570">
    <property type="entry name" value="guided_TnpB"/>
    <property type="match status" value="1"/>
</dbReference>
<dbReference type="AlphaFoldDB" id="A0A1H3DFV4"/>
<feature type="domain" description="Probable transposase IS891/IS1136/IS1341" evidence="8">
    <location>
        <begin position="168"/>
        <end position="276"/>
    </location>
</feature>
<keyword evidence="5" id="KW-0238">DNA-binding</keyword>
<proteinExistence type="inferred from homology"/>
<reference evidence="12" key="1">
    <citation type="submission" date="2016-10" db="EMBL/GenBank/DDBJ databases">
        <authorList>
            <person name="Varghese N."/>
            <person name="Submissions S."/>
        </authorList>
    </citation>
    <scope>NUCLEOTIDE SEQUENCE [LARGE SCALE GENOMIC DNA]</scope>
    <source>
        <strain evidence="12">CGMCC 4.3530</strain>
    </source>
</reference>
<evidence type="ECO:0000259" key="10">
    <source>
        <dbReference type="Pfam" id="PF12323"/>
    </source>
</evidence>
<evidence type="ECO:0000259" key="9">
    <source>
        <dbReference type="Pfam" id="PF07282"/>
    </source>
</evidence>
<sequence length="414" mass="46582">MLTGRRYRLSLTPEQAEQCELFGGICRSVWNTALEQRRECRRRGAWINYNEQATQLADAKTEHGWLKQAPSHVLQQTLMDLDRACRAHGTFRVRWRSGRRWSPSFRFPAGKQITVERLGRKWGRAKLPKLGWVRFRWSRALDGMVRSATVSRDGADWFVSFLVEDGATTPERHAAPNSGVGVDRGVATAVATSDGDLLDREFRTKGEAKRYRRLQQKLARQQRGSTNRKKALAKARRIKRRETDRRDDFCNQTAHQLATHNVLVAIEDLRTRNMTASAKGTTEEPGKRVAQKSGLNRSILDKGWHKLQLAVENVARYTGTKIVKVPAAYTSQTCSACRVVDPKSRESQARFRCTQCGHAEHADVNAAKNILAAGRAVSACGDLGNARSVKQEPAGNREEVPRRPALELIGTPHI</sequence>
<dbReference type="Pfam" id="PF07282">
    <property type="entry name" value="Cas12f1-like_TNB"/>
    <property type="match status" value="1"/>
</dbReference>
<protein>
    <submittedName>
        <fullName evidence="11">Putative transposase</fullName>
    </submittedName>
</protein>
<evidence type="ECO:0000313" key="12">
    <source>
        <dbReference type="Proteomes" id="UP000199529"/>
    </source>
</evidence>
<dbReference type="InterPro" id="IPR021027">
    <property type="entry name" value="Transposase_put_HTH"/>
</dbReference>
<evidence type="ECO:0000256" key="5">
    <source>
        <dbReference type="ARBA" id="ARBA00023125"/>
    </source>
</evidence>
<evidence type="ECO:0000256" key="1">
    <source>
        <dbReference type="ARBA" id="ARBA00008761"/>
    </source>
</evidence>
<dbReference type="Proteomes" id="UP000199529">
    <property type="component" value="Unassembled WGS sequence"/>
</dbReference>
<keyword evidence="12" id="KW-1185">Reference proteome</keyword>
<dbReference type="Pfam" id="PF12323">
    <property type="entry name" value="HTH_OrfB_IS605"/>
    <property type="match status" value="1"/>
</dbReference>
<evidence type="ECO:0000313" key="11">
    <source>
        <dbReference type="EMBL" id="SDX65276.1"/>
    </source>
</evidence>